<proteinExistence type="predicted"/>
<dbReference type="Proteomes" id="UP001212498">
    <property type="component" value="Unassembled WGS sequence"/>
</dbReference>
<sequence>MTEFRLYCLRSRLGDLGEVIDDGLSKFSVGLRPLGSRWPRAYSVSFLQLYNHLVEKVEFRQCANEPCGKTFVRQRGRAEFGQHRTSGILYCSRDCARAQAQR</sequence>
<name>A0ABT4SRZ2_9ACTN</name>
<reference evidence="1 2" key="1">
    <citation type="submission" date="2022-11" db="EMBL/GenBank/DDBJ databases">
        <title>Nonomuraea corallina sp. nov., a new species of the genus Nonomuraea isolated from sea side sediment in Thai sea.</title>
        <authorList>
            <person name="Ngamcharungchit C."/>
            <person name="Matsumoto A."/>
            <person name="Suriyachadkun C."/>
            <person name="Panbangred W."/>
            <person name="Inahashi Y."/>
            <person name="Intra B."/>
        </authorList>
    </citation>
    <scope>NUCLEOTIDE SEQUENCE [LARGE SCALE GENOMIC DNA]</scope>
    <source>
        <strain evidence="1 2">DSM 43553</strain>
    </source>
</reference>
<accession>A0ABT4SRZ2</accession>
<protein>
    <submittedName>
        <fullName evidence="1">Uncharacterized protein</fullName>
    </submittedName>
</protein>
<dbReference type="EMBL" id="JAPNUD010000007">
    <property type="protein sequence ID" value="MDA0639805.1"/>
    <property type="molecule type" value="Genomic_DNA"/>
</dbReference>
<gene>
    <name evidence="1" type="ORF">OUY24_04140</name>
</gene>
<evidence type="ECO:0000313" key="1">
    <source>
        <dbReference type="EMBL" id="MDA0639805.1"/>
    </source>
</evidence>
<comment type="caution">
    <text evidence="1">The sequence shown here is derived from an EMBL/GenBank/DDBJ whole genome shotgun (WGS) entry which is preliminary data.</text>
</comment>
<dbReference type="RefSeq" id="WP_271275232.1">
    <property type="nucleotide sequence ID" value="NZ_BAABFD010000004.1"/>
</dbReference>
<organism evidence="1 2">
    <name type="scientific">Nonomuraea ferruginea</name>
    <dbReference type="NCBI Taxonomy" id="46174"/>
    <lineage>
        <taxon>Bacteria</taxon>
        <taxon>Bacillati</taxon>
        <taxon>Actinomycetota</taxon>
        <taxon>Actinomycetes</taxon>
        <taxon>Streptosporangiales</taxon>
        <taxon>Streptosporangiaceae</taxon>
        <taxon>Nonomuraea</taxon>
    </lineage>
</organism>
<keyword evidence="2" id="KW-1185">Reference proteome</keyword>
<evidence type="ECO:0000313" key="2">
    <source>
        <dbReference type="Proteomes" id="UP001212498"/>
    </source>
</evidence>